<reference evidence="13" key="1">
    <citation type="submission" date="2016-09" db="EMBL/GenBank/DDBJ databases">
        <authorList>
            <person name="Hebert L."/>
            <person name="Moumen B."/>
        </authorList>
    </citation>
    <scope>NUCLEOTIDE SEQUENCE [LARGE SCALE GENOMIC DNA]</scope>
    <source>
        <strain evidence="13">OVI</strain>
    </source>
</reference>
<dbReference type="PANTHER" id="PTHR43399:SF4">
    <property type="entry name" value="CELL WALL-ASSOCIATED PROTEASE"/>
    <property type="match status" value="1"/>
</dbReference>
<feature type="active site" description="Charge relay system" evidence="7">
    <location>
        <position position="588"/>
    </location>
</feature>
<dbReference type="InterPro" id="IPR008979">
    <property type="entry name" value="Galactose-bd-like_sf"/>
</dbReference>
<keyword evidence="4 7" id="KW-0720">Serine protease</keyword>
<dbReference type="Pfam" id="PF00082">
    <property type="entry name" value="Peptidase_S8"/>
    <property type="match status" value="1"/>
</dbReference>
<dbReference type="CDD" id="cd00041">
    <property type="entry name" value="CUB"/>
    <property type="match status" value="1"/>
</dbReference>
<feature type="disulfide bond" evidence="6">
    <location>
        <begin position="1039"/>
        <end position="1049"/>
    </location>
</feature>
<evidence type="ECO:0000256" key="2">
    <source>
        <dbReference type="ARBA" id="ARBA00022670"/>
    </source>
</evidence>
<evidence type="ECO:0000256" key="4">
    <source>
        <dbReference type="ARBA" id="ARBA00022825"/>
    </source>
</evidence>
<sequence length="1388" mass="151270">MSSSQNHLRLLSLITVVLYVTLCRPALCASVKTAAEGRNHKKRSPLQKWLHSEWTRKHEVPLHWFVRQRRPTGNTTSRTVKSYVGTRASMHLPIEGMIGQTADHRSSLVPHDGRYVVARFDKLRHHERRIARQALAEHSLGDAHHIDDMHMLVYMDSERSARILSAFEASGAAASLTSMSVLDIFSSPGVARMKLSRVIRGALVECGNKNQVTSEKNQMRVSLNTRTAPNREHVVEEALRGVSLDEVSGCKWEVTSLVSGKGIVRWSLTRASTDSGDGPVTGQKITLMCACAPLLDAVVGHQAVRWMEIAVEQAQMHNYHATALLQQSRQSEDHPSRPLWDAGIDGSGEIIGVADTGIDFNSCFFHDPNQEVALYPKVNYNHRKIVSFAPCDFIRGDYFAGDEEIGHGTHVAGTAAGSVISNDGNAKYNGVAKGAKIFFRGLGCPSQSELVLPHDVTQIIRPGYGAGARVFSNSWGFVAPSEYSAVEKDMDEFASSYDDALLIFSTGNSIQDGLMTPCRGKNVMCVGSHKNVFDASKDIVSSFSSHGPTYDGRMKPDLVGPGEEVVSALSSGKASAKQCKVVAKRGSSMATAAVAGAATLLRQYVRRLNRTASPSAALLKALMVHSTVPLSNSTVSGFGRLDLSLFFSPTGTRGWFRDREDISHHGTNVYCFKKKADQTDSQRSVRVSLAWTDRGVALEGARKSLVNDLDLFVTDSKGTIHHAGGEKRRDSSNVVERIQLMSTSDMDNGFRVVVFGASIPDNKTQPYAVVVSAEGFEHVRNCEEVSHTCPNGCSGHGTCNSGTCRCNEGYRFIDCSVCDAESVCHGQGTCTSPESGCECISENFADASCSSCKKGWYGPSCLSDCKCSGRGECDENSGECKCRADTRVGGEGCFTGPNCEYCCPNFHGELCNERSHWCAEDGFPTLVTAPSEGYIEINGFGKYAPVTFCRWIVEAPRGYRIKLVYEKFNVDKPSDALHVTDLGHDESAPVRTDTGDTAQGAVFLSHSNVVLLHFTSGWSRRREGFKIRYSFVEPNDPSCTFNCVEGASCSDLGGGFCMCHVNNTGWMCENAPTEETKAESITVDLNNLNNVTRFNVSVNAESSILFTNVNGSAPHLNVHMHFEDGLHRVPSNGLGLVVRLLHKTSVDTGNYRNGTIRGDSIVSVLSEEKVEMGPTCRYLRMTIGRSLLIGESTAQVFMTLAHNASSQNKVQDVPSFRLAVYPEQGRPGAQVLFSEFADELSMVESSHRQQFFLYCRKFMASGIPPLGFEGDVNETGIGFQDVARTIGILFVVSILLISLLVVAAGLVMYKLRRNTPDSSLETSASGQALMSGTGYSAAGDTEVIVEKGKGAQTHQRGCEGVMRSENREGSSENTYIGREEYIEMERLP</sequence>
<feature type="disulfide bond" evidence="6">
    <location>
        <begin position="1059"/>
        <end position="1068"/>
    </location>
</feature>
<evidence type="ECO:0000256" key="6">
    <source>
        <dbReference type="PROSITE-ProRule" id="PRU00076"/>
    </source>
</evidence>
<dbReference type="SUPFAM" id="SSF52743">
    <property type="entry name" value="Subtilisin-like"/>
    <property type="match status" value="1"/>
</dbReference>
<name>A0A1G4ID38_TRYEQ</name>
<dbReference type="InterPro" id="IPR051048">
    <property type="entry name" value="Peptidase_S8/S53_subtilisin"/>
</dbReference>
<evidence type="ECO:0000313" key="14">
    <source>
        <dbReference type="Proteomes" id="UP000195570"/>
    </source>
</evidence>
<dbReference type="RefSeq" id="XP_067080929.1">
    <property type="nucleotide sequence ID" value="XM_067224828.1"/>
</dbReference>
<dbReference type="SMART" id="SM00181">
    <property type="entry name" value="EGF"/>
    <property type="match status" value="3"/>
</dbReference>
<keyword evidence="2 7" id="KW-0645">Protease</keyword>
<dbReference type="PROSITE" id="PS00137">
    <property type="entry name" value="SUBTILASE_HIS"/>
    <property type="match status" value="1"/>
</dbReference>
<keyword evidence="9" id="KW-1133">Transmembrane helix</keyword>
<comment type="similarity">
    <text evidence="1 7">Belongs to the peptidase S8 family.</text>
</comment>
<dbReference type="SUPFAM" id="SSF49785">
    <property type="entry name" value="Galactose-binding domain-like"/>
    <property type="match status" value="1"/>
</dbReference>
<dbReference type="SUPFAM" id="SSF49854">
    <property type="entry name" value="Spermadhesin, CUB domain"/>
    <property type="match status" value="1"/>
</dbReference>
<evidence type="ECO:0000256" key="9">
    <source>
        <dbReference type="SAM" id="Phobius"/>
    </source>
</evidence>
<evidence type="ECO:0000259" key="11">
    <source>
        <dbReference type="PROSITE" id="PS01180"/>
    </source>
</evidence>
<dbReference type="InterPro" id="IPR000859">
    <property type="entry name" value="CUB_dom"/>
</dbReference>
<dbReference type="InterPro" id="IPR000742">
    <property type="entry name" value="EGF"/>
</dbReference>
<keyword evidence="9" id="KW-0472">Membrane</keyword>
<keyword evidence="6" id="KW-0245">EGF-like domain</keyword>
<feature type="domain" description="EGF-like" evidence="12">
    <location>
        <begin position="1035"/>
        <end position="1069"/>
    </location>
</feature>
<dbReference type="GeneID" id="92375562"/>
<dbReference type="Pfam" id="PF00431">
    <property type="entry name" value="CUB"/>
    <property type="match status" value="1"/>
</dbReference>
<dbReference type="PROSITE" id="PS00022">
    <property type="entry name" value="EGF_1"/>
    <property type="match status" value="1"/>
</dbReference>
<dbReference type="PROSITE" id="PS01180">
    <property type="entry name" value="CUB"/>
    <property type="match status" value="1"/>
</dbReference>
<feature type="region of interest" description="Disordered" evidence="8">
    <location>
        <begin position="1354"/>
        <end position="1374"/>
    </location>
</feature>
<dbReference type="Gene3D" id="2.60.120.380">
    <property type="match status" value="1"/>
</dbReference>
<dbReference type="VEuPathDB" id="TriTrypDB:TEOVI_000162200"/>
<feature type="active site" description="Charge relay system" evidence="7">
    <location>
        <position position="407"/>
    </location>
</feature>
<dbReference type="InterPro" id="IPR034058">
    <property type="entry name" value="TagA/B/C/D_pept_dom"/>
</dbReference>
<dbReference type="Proteomes" id="UP000195570">
    <property type="component" value="Unassembled WGS sequence"/>
</dbReference>
<gene>
    <name evidence="13" type="ORF">TEOVI_000162200</name>
</gene>
<dbReference type="InterPro" id="IPR002049">
    <property type="entry name" value="LE_dom"/>
</dbReference>
<dbReference type="PRINTS" id="PR00723">
    <property type="entry name" value="SUBTILISIN"/>
</dbReference>
<keyword evidence="10" id="KW-0732">Signal</keyword>
<dbReference type="Gene3D" id="2.10.25.10">
    <property type="entry name" value="Laminin"/>
    <property type="match status" value="1"/>
</dbReference>
<evidence type="ECO:0000256" key="8">
    <source>
        <dbReference type="SAM" id="MobiDB-lite"/>
    </source>
</evidence>
<dbReference type="PROSITE" id="PS50026">
    <property type="entry name" value="EGF_3"/>
    <property type="match status" value="1"/>
</dbReference>
<dbReference type="PROSITE" id="PS51892">
    <property type="entry name" value="SUBTILASE"/>
    <property type="match status" value="1"/>
</dbReference>
<feature type="chain" id="PRO_5009235422" evidence="10">
    <location>
        <begin position="29"/>
        <end position="1388"/>
    </location>
</feature>
<keyword evidence="9" id="KW-0812">Transmembrane</keyword>
<evidence type="ECO:0000256" key="7">
    <source>
        <dbReference type="PROSITE-ProRule" id="PRU01240"/>
    </source>
</evidence>
<dbReference type="Gene3D" id="2.60.120.290">
    <property type="entry name" value="Spermadhesin, CUB domain"/>
    <property type="match status" value="1"/>
</dbReference>
<evidence type="ECO:0000256" key="1">
    <source>
        <dbReference type="ARBA" id="ARBA00011073"/>
    </source>
</evidence>
<organism evidence="13 14">
    <name type="scientific">Trypanosoma equiperdum</name>
    <dbReference type="NCBI Taxonomy" id="5694"/>
    <lineage>
        <taxon>Eukaryota</taxon>
        <taxon>Discoba</taxon>
        <taxon>Euglenozoa</taxon>
        <taxon>Kinetoplastea</taxon>
        <taxon>Metakinetoplastina</taxon>
        <taxon>Trypanosomatida</taxon>
        <taxon>Trypanosomatidae</taxon>
        <taxon>Trypanosoma</taxon>
    </lineage>
</organism>
<dbReference type="Gene3D" id="3.40.50.200">
    <property type="entry name" value="Peptidase S8/S53 domain"/>
    <property type="match status" value="1"/>
</dbReference>
<dbReference type="InterPro" id="IPR036852">
    <property type="entry name" value="Peptidase_S8/S53_dom_sf"/>
</dbReference>
<dbReference type="GO" id="GO:0004252">
    <property type="term" value="F:serine-type endopeptidase activity"/>
    <property type="evidence" value="ECO:0007669"/>
    <property type="project" value="UniProtKB-UniRule"/>
</dbReference>
<protein>
    <submittedName>
        <fullName evidence="13">Serine peptidase, clan SB, family S8-like protein</fullName>
    </submittedName>
</protein>
<dbReference type="SMART" id="SM00042">
    <property type="entry name" value="CUB"/>
    <property type="match status" value="1"/>
</dbReference>
<accession>A0A1G4ID38</accession>
<dbReference type="EMBL" id="CZPT02001351">
    <property type="protein sequence ID" value="SCU70053.1"/>
    <property type="molecule type" value="Genomic_DNA"/>
</dbReference>
<dbReference type="InterPro" id="IPR022398">
    <property type="entry name" value="Peptidase_S8_His-AS"/>
</dbReference>
<dbReference type="InterPro" id="IPR035914">
    <property type="entry name" value="Sperma_CUB_dom_sf"/>
</dbReference>
<feature type="signal peptide" evidence="10">
    <location>
        <begin position="1"/>
        <end position="28"/>
    </location>
</feature>
<feature type="active site" description="Charge relay system" evidence="7">
    <location>
        <position position="355"/>
    </location>
</feature>
<feature type="transmembrane region" description="Helical" evidence="9">
    <location>
        <begin position="1286"/>
        <end position="1309"/>
    </location>
</feature>
<evidence type="ECO:0000256" key="3">
    <source>
        <dbReference type="ARBA" id="ARBA00022801"/>
    </source>
</evidence>
<dbReference type="GO" id="GO:0006508">
    <property type="term" value="P:proteolysis"/>
    <property type="evidence" value="ECO:0007669"/>
    <property type="project" value="UniProtKB-KW"/>
</dbReference>
<comment type="caution">
    <text evidence="13">The sequence shown here is derived from an EMBL/GenBank/DDBJ whole genome shotgun (WGS) entry which is preliminary data.</text>
</comment>
<comment type="caution">
    <text evidence="6">Lacks conserved residue(s) required for the propagation of feature annotation.</text>
</comment>
<evidence type="ECO:0000256" key="10">
    <source>
        <dbReference type="SAM" id="SignalP"/>
    </source>
</evidence>
<feature type="domain" description="CUB" evidence="11">
    <location>
        <begin position="918"/>
        <end position="1032"/>
    </location>
</feature>
<keyword evidence="3 7" id="KW-0378">Hydrolase</keyword>
<proteinExistence type="inferred from homology"/>
<evidence type="ECO:0000313" key="13">
    <source>
        <dbReference type="EMBL" id="SCU70053.1"/>
    </source>
</evidence>
<dbReference type="InterPro" id="IPR015500">
    <property type="entry name" value="Peptidase_S8_subtilisin-rel"/>
</dbReference>
<dbReference type="PANTHER" id="PTHR43399">
    <property type="entry name" value="SUBTILISIN-RELATED"/>
    <property type="match status" value="1"/>
</dbReference>
<evidence type="ECO:0000256" key="5">
    <source>
        <dbReference type="ARBA" id="ARBA00023157"/>
    </source>
</evidence>
<dbReference type="CDD" id="cd00055">
    <property type="entry name" value="EGF_Lam"/>
    <property type="match status" value="1"/>
</dbReference>
<keyword evidence="5 6" id="KW-1015">Disulfide bond</keyword>
<keyword evidence="14" id="KW-1185">Reference proteome</keyword>
<dbReference type="InterPro" id="IPR000209">
    <property type="entry name" value="Peptidase_S8/S53_dom"/>
</dbReference>
<evidence type="ECO:0000259" key="12">
    <source>
        <dbReference type="PROSITE" id="PS50026"/>
    </source>
</evidence>
<dbReference type="CDD" id="cd04842">
    <property type="entry name" value="Peptidases_S8_Kp43_protease"/>
    <property type="match status" value="1"/>
</dbReference>